<dbReference type="eggNOG" id="COG1629">
    <property type="taxonomic scope" value="Bacteria"/>
</dbReference>
<dbReference type="KEGG" id="asl:Aeqsu_0791"/>
<dbReference type="AlphaFoldDB" id="I3YTH8"/>
<name>I3YTH8_AEQSU</name>
<dbReference type="Gene3D" id="2.60.40.1930">
    <property type="match status" value="1"/>
</dbReference>
<gene>
    <name evidence="1" type="ordered locus">Aeqsu_0791</name>
</gene>
<dbReference type="OrthoDB" id="679547at2"/>
<proteinExistence type="predicted"/>
<dbReference type="EMBL" id="CP003280">
    <property type="protein sequence ID" value="AFL80296.1"/>
    <property type="molecule type" value="Genomic_DNA"/>
</dbReference>
<evidence type="ECO:0008006" key="3">
    <source>
        <dbReference type="Google" id="ProtNLM"/>
    </source>
</evidence>
<dbReference type="Proteomes" id="UP000006049">
    <property type="component" value="Chromosome"/>
</dbReference>
<keyword evidence="2" id="KW-1185">Reference proteome</keyword>
<sequence length="815" mass="92308">MKTSNTHLSKSKLSFIFILFFTFSVLSQNKNEKSDLVFFYKNYTELPREISYAHLNKTTYLKGEIMAFTVYVFGKNTKKTSTTATNLYCTISDENNRIVKSEMILAANGVANGSFQIDSLFTSGEYTFKAYTNWMRNFDEQNQYVQKLKIIDTEAENIPKIKVTNSNIDAQFLPEGGHFVVDVKNSVGVIVKDDLGFGVPNATGKVVDSENKTLIDFKTNQFGIGKFTFTPNAISNNKVILDFNGTKQTFSLEKAESTGIALTMNDLENKVALSLRINENTLKQIANQEYTLAIHNGSVLKTIAINFEKTTEVVKMIKYEDLNPGINIFTLFDEENHPILERLFFKYEGINLLTAENPQIVTTNDSIKIKIPINNIDKNLANNFSVSVLPEETKSYNPNNNIISETYLKPYIKSYIENSAYYFTDITRKKKFELDNVLIAQGWSSYDWNTVFNHPPKALYGYENGISFRANINDKRASEYMMYATINNEMQLFRVNESDTDFGAVGLYPMDNEVIRFSSVKKNNHIDRPNLYLQFSPSKVPDIKNVGNTAPLLKKSANNISWENTMFQSSWDKAEQLDAVTIKTDKVLSREDKLTRTAFGKAYVVDDNIRKSYVYLSDFIRTKGFTVNETMGQLLIYNPRPVSFGQGETITTKGTLANTTNTSVKTKPVIIYFNNIKLTNTDMLYKYSMEDVDYILMDKSGTSEGGVGAPGVIKIFTNPTTSQSKMKINASQEVSAPLTFSGPKKFYTPAYTSYQSLFYQQYGIIGWFPRLTIQADGNIQFKIPHQLIKNVSVFIEGIANDGSFISTEKIIPLEN</sequence>
<evidence type="ECO:0000313" key="2">
    <source>
        <dbReference type="Proteomes" id="UP000006049"/>
    </source>
</evidence>
<accession>I3YTH8</accession>
<organism evidence="1 2">
    <name type="scientific">Aequorivita sublithincola (strain DSM 14238 / LMG 21431 / ACAM 643 / 9-3)</name>
    <dbReference type="NCBI Taxonomy" id="746697"/>
    <lineage>
        <taxon>Bacteria</taxon>
        <taxon>Pseudomonadati</taxon>
        <taxon>Bacteroidota</taxon>
        <taxon>Flavobacteriia</taxon>
        <taxon>Flavobacteriales</taxon>
        <taxon>Flavobacteriaceae</taxon>
        <taxon>Aequorivita</taxon>
    </lineage>
</organism>
<reference evidence="1 2" key="1">
    <citation type="submission" date="2012-06" db="EMBL/GenBank/DDBJ databases">
        <title>The complete genome of Aequorivita sublithincola DSM 14238.</title>
        <authorList>
            <consortium name="US DOE Joint Genome Institute (JGI-PGF)"/>
            <person name="Lucas S."/>
            <person name="Copeland A."/>
            <person name="Lapidus A."/>
            <person name="Goodwin L."/>
            <person name="Pitluck S."/>
            <person name="Peters L."/>
            <person name="Munk A.C.C."/>
            <person name="Kyrpides N."/>
            <person name="Mavromatis K."/>
            <person name="Pagani I."/>
            <person name="Ivanova N."/>
            <person name="Ovchinnikova G."/>
            <person name="Zeytun A."/>
            <person name="Detter J.C."/>
            <person name="Han C."/>
            <person name="Land M."/>
            <person name="Hauser L."/>
            <person name="Markowitz V."/>
            <person name="Cheng J.-F."/>
            <person name="Hugenholtz P."/>
            <person name="Woyke T."/>
            <person name="Wu D."/>
            <person name="Tindall B."/>
            <person name="Faehnrich R."/>
            <person name="Brambilla E."/>
            <person name="Klenk H.-P."/>
            <person name="Eisen J.A."/>
        </authorList>
    </citation>
    <scope>NUCLEOTIDE SEQUENCE [LARGE SCALE GENOMIC DNA]</scope>
    <source>
        <strain evidence="2">DSM 14238 / LMG 21431 / ACAM 643 / 9-3</strain>
    </source>
</reference>
<dbReference type="PATRIC" id="fig|746697.3.peg.793"/>
<dbReference type="RefSeq" id="WP_014781554.1">
    <property type="nucleotide sequence ID" value="NC_018013.1"/>
</dbReference>
<evidence type="ECO:0000313" key="1">
    <source>
        <dbReference type="EMBL" id="AFL80296.1"/>
    </source>
</evidence>
<protein>
    <recommendedName>
        <fullName evidence="3">MG2 domain-containing protein</fullName>
    </recommendedName>
</protein>
<dbReference type="STRING" id="746697.Aeqsu_0791"/>
<dbReference type="HOGENOM" id="CLU_013214_1_0_10"/>